<reference evidence="2 3" key="1">
    <citation type="journal article" date="2008" name="Int. J. Syst. Evol. Microbiol.">
        <title>Tessaracoccus flavescens sp. nov., isolated from marine sediment.</title>
        <authorList>
            <person name="Lee D.W."/>
            <person name="Lee S.D."/>
        </authorList>
    </citation>
    <scope>NUCLEOTIDE SEQUENCE [LARGE SCALE GENOMIC DNA]</scope>
    <source>
        <strain evidence="2 3">SST-39T</strain>
        <plasmid evidence="3">Plasmid</plasmid>
    </source>
</reference>
<dbReference type="AlphaFoldDB" id="A0A1Q2D2U9"/>
<dbReference type="Proteomes" id="UP000188235">
    <property type="component" value="Plasmid unnamed"/>
</dbReference>
<geneLocation type="plasmid" evidence="2">
    <name>unnamed</name>
</geneLocation>
<keyword evidence="1" id="KW-1133">Transmembrane helix</keyword>
<evidence type="ECO:0000256" key="1">
    <source>
        <dbReference type="SAM" id="Phobius"/>
    </source>
</evidence>
<keyword evidence="3" id="KW-1185">Reference proteome</keyword>
<evidence type="ECO:0000313" key="3">
    <source>
        <dbReference type="Proteomes" id="UP000188235"/>
    </source>
</evidence>
<feature type="transmembrane region" description="Helical" evidence="1">
    <location>
        <begin position="44"/>
        <end position="65"/>
    </location>
</feature>
<proteinExistence type="predicted"/>
<name>A0A1Q2D2U9_9ACTN</name>
<keyword evidence="1" id="KW-0472">Membrane</keyword>
<accession>A0A1Q2D2U9</accession>
<dbReference type="EMBL" id="CP019608">
    <property type="protein sequence ID" value="AQP52729.1"/>
    <property type="molecule type" value="Genomic_DNA"/>
</dbReference>
<dbReference type="KEGG" id="tfa:BW733_17695"/>
<keyword evidence="2" id="KW-0614">Plasmid</keyword>
<gene>
    <name evidence="2" type="ORF">BW733_17695</name>
</gene>
<organism evidence="2 3">
    <name type="scientific">Tessaracoccus flavescens</name>
    <dbReference type="NCBI Taxonomy" id="399497"/>
    <lineage>
        <taxon>Bacteria</taxon>
        <taxon>Bacillati</taxon>
        <taxon>Actinomycetota</taxon>
        <taxon>Actinomycetes</taxon>
        <taxon>Propionibacteriales</taxon>
        <taxon>Propionibacteriaceae</taxon>
        <taxon>Tessaracoccus</taxon>
    </lineage>
</organism>
<protein>
    <submittedName>
        <fullName evidence="2">Uncharacterized protein</fullName>
    </submittedName>
</protein>
<feature type="transmembrane region" description="Helical" evidence="1">
    <location>
        <begin position="12"/>
        <end position="32"/>
    </location>
</feature>
<sequence>MRRHFRHHGRRQLVTLSAIFTASTGIVLYLAGGWGPPARYTNTLVDVLLLVATFAGWIVILYVVLPHISVGLIRRQERRGWVVGYFSNHAAQLVHPRGGRWFLGDHFALPGHGRALRCDVIPHLARQADRHGIEIELETSSLKLARMYQQEVPSLSDPQRLQRGCFRKPIYLQRRGPQGQTN</sequence>
<keyword evidence="1" id="KW-0812">Transmembrane</keyword>
<evidence type="ECO:0000313" key="2">
    <source>
        <dbReference type="EMBL" id="AQP52729.1"/>
    </source>
</evidence>